<dbReference type="EMBL" id="MU005569">
    <property type="protein sequence ID" value="KAF2691603.1"/>
    <property type="molecule type" value="Genomic_DNA"/>
</dbReference>
<dbReference type="Proteomes" id="UP000799291">
    <property type="component" value="Unassembled WGS sequence"/>
</dbReference>
<protein>
    <submittedName>
        <fullName evidence="1">Uncharacterized protein</fullName>
    </submittedName>
</protein>
<gene>
    <name evidence="1" type="ORF">K458DRAFT_448245</name>
</gene>
<keyword evidence="2" id="KW-1185">Reference proteome</keyword>
<evidence type="ECO:0000313" key="1">
    <source>
        <dbReference type="EMBL" id="KAF2691603.1"/>
    </source>
</evidence>
<sequence>MAMLPLPFAALTSYDRGTRATSFGREWWLACRVRLGSCSPIVLLEPAPAMRDVAGFAPNFHSRRRAYDYGTCDVFGIRKVSESETARVYSPDWASGASRRTPVGHFGAAKQAKVPVSCGRDLVCSSCLLSEDVKATNIVRHATRGRRIGAADSLNDADATSSQNIELNGYSKGRSLSDVDWISRIGGYPGAVSTDALEHSRGDIAANFLLVAAVSLVQEEERVAGDRALSQCQKASAKRCRPASLWSMIVAPP</sequence>
<evidence type="ECO:0000313" key="2">
    <source>
        <dbReference type="Proteomes" id="UP000799291"/>
    </source>
</evidence>
<dbReference type="AlphaFoldDB" id="A0A6G1JN67"/>
<name>A0A6G1JN67_9PLEO</name>
<proteinExistence type="predicted"/>
<reference evidence="1" key="1">
    <citation type="journal article" date="2020" name="Stud. Mycol.">
        <title>101 Dothideomycetes genomes: a test case for predicting lifestyles and emergence of pathogens.</title>
        <authorList>
            <person name="Haridas S."/>
            <person name="Albert R."/>
            <person name="Binder M."/>
            <person name="Bloem J."/>
            <person name="Labutti K."/>
            <person name="Salamov A."/>
            <person name="Andreopoulos B."/>
            <person name="Baker S."/>
            <person name="Barry K."/>
            <person name="Bills G."/>
            <person name="Bluhm B."/>
            <person name="Cannon C."/>
            <person name="Castanera R."/>
            <person name="Culley D."/>
            <person name="Daum C."/>
            <person name="Ezra D."/>
            <person name="Gonzalez J."/>
            <person name="Henrissat B."/>
            <person name="Kuo A."/>
            <person name="Liang C."/>
            <person name="Lipzen A."/>
            <person name="Lutzoni F."/>
            <person name="Magnuson J."/>
            <person name="Mondo S."/>
            <person name="Nolan M."/>
            <person name="Ohm R."/>
            <person name="Pangilinan J."/>
            <person name="Park H.-J."/>
            <person name="Ramirez L."/>
            <person name="Alfaro M."/>
            <person name="Sun H."/>
            <person name="Tritt A."/>
            <person name="Yoshinaga Y."/>
            <person name="Zwiers L.-H."/>
            <person name="Turgeon B."/>
            <person name="Goodwin S."/>
            <person name="Spatafora J."/>
            <person name="Crous P."/>
            <person name="Grigoriev I."/>
        </authorList>
    </citation>
    <scope>NUCLEOTIDE SEQUENCE</scope>
    <source>
        <strain evidence="1">CBS 122367</strain>
    </source>
</reference>
<accession>A0A6G1JN67</accession>
<organism evidence="1 2">
    <name type="scientific">Lentithecium fluviatile CBS 122367</name>
    <dbReference type="NCBI Taxonomy" id="1168545"/>
    <lineage>
        <taxon>Eukaryota</taxon>
        <taxon>Fungi</taxon>
        <taxon>Dikarya</taxon>
        <taxon>Ascomycota</taxon>
        <taxon>Pezizomycotina</taxon>
        <taxon>Dothideomycetes</taxon>
        <taxon>Pleosporomycetidae</taxon>
        <taxon>Pleosporales</taxon>
        <taxon>Massarineae</taxon>
        <taxon>Lentitheciaceae</taxon>
        <taxon>Lentithecium</taxon>
    </lineage>
</organism>